<evidence type="ECO:0000313" key="2">
    <source>
        <dbReference type="EMBL" id="CAA9547017.1"/>
    </source>
</evidence>
<feature type="compositionally biased region" description="Low complexity" evidence="1">
    <location>
        <begin position="36"/>
        <end position="52"/>
    </location>
</feature>
<sequence>CLMPPFASLRLVRPPWPSLRCWPSPSPYPSPRTAKRGPTSCRSSSGTSRASQPTPPVLVSR</sequence>
<name>A0A6J4UCW3_9BACT</name>
<reference evidence="2" key="1">
    <citation type="submission" date="2020-02" db="EMBL/GenBank/DDBJ databases">
        <authorList>
            <person name="Meier V. D."/>
        </authorList>
    </citation>
    <scope>NUCLEOTIDE SEQUENCE</scope>
    <source>
        <strain evidence="2">AVDCRST_MAG19</strain>
    </source>
</reference>
<proteinExistence type="predicted"/>
<gene>
    <name evidence="2" type="ORF">AVDCRST_MAG19-447</name>
</gene>
<dbReference type="EMBL" id="CADCWL010000019">
    <property type="protein sequence ID" value="CAA9547017.1"/>
    <property type="molecule type" value="Genomic_DNA"/>
</dbReference>
<organism evidence="2">
    <name type="scientific">uncultured Thermomicrobiales bacterium</name>
    <dbReference type="NCBI Taxonomy" id="1645740"/>
    <lineage>
        <taxon>Bacteria</taxon>
        <taxon>Pseudomonadati</taxon>
        <taxon>Thermomicrobiota</taxon>
        <taxon>Thermomicrobia</taxon>
        <taxon>Thermomicrobiales</taxon>
        <taxon>environmental samples</taxon>
    </lineage>
</organism>
<accession>A0A6J4UCW3</accession>
<dbReference type="AlphaFoldDB" id="A0A6J4UCW3"/>
<protein>
    <submittedName>
        <fullName evidence="2">Uncharacterized protein</fullName>
    </submittedName>
</protein>
<evidence type="ECO:0000256" key="1">
    <source>
        <dbReference type="SAM" id="MobiDB-lite"/>
    </source>
</evidence>
<feature type="region of interest" description="Disordered" evidence="1">
    <location>
        <begin position="21"/>
        <end position="61"/>
    </location>
</feature>
<feature type="non-terminal residue" evidence="2">
    <location>
        <position position="1"/>
    </location>
</feature>
<feature type="non-terminal residue" evidence="2">
    <location>
        <position position="61"/>
    </location>
</feature>